<dbReference type="AlphaFoldDB" id="A0A7J6TFA9"/>
<evidence type="ECO:0000313" key="2">
    <source>
        <dbReference type="Proteomes" id="UP000574390"/>
    </source>
</evidence>
<evidence type="ECO:0008006" key="3">
    <source>
        <dbReference type="Google" id="ProtNLM"/>
    </source>
</evidence>
<reference evidence="1 2" key="1">
    <citation type="submission" date="2020-04" db="EMBL/GenBank/DDBJ databases">
        <title>Perkinsus olseni comparative genomics.</title>
        <authorList>
            <person name="Bogema D.R."/>
        </authorList>
    </citation>
    <scope>NUCLEOTIDE SEQUENCE [LARGE SCALE GENOMIC DNA]</scope>
    <source>
        <strain evidence="1">ATCC PRA-205</strain>
    </source>
</reference>
<feature type="non-terminal residue" evidence="1">
    <location>
        <position position="337"/>
    </location>
</feature>
<dbReference type="EMBL" id="JABANM010007621">
    <property type="protein sequence ID" value="KAF4743958.1"/>
    <property type="molecule type" value="Genomic_DNA"/>
</dbReference>
<feature type="non-terminal residue" evidence="1">
    <location>
        <position position="1"/>
    </location>
</feature>
<evidence type="ECO:0000313" key="1">
    <source>
        <dbReference type="EMBL" id="KAF4743958.1"/>
    </source>
</evidence>
<sequence length="337" mass="38067">NKEEALVEANKKLGLRTLQLHYKDTTVRSKMNQAFPGIKLGLEPLSLEAKEEIDKDVRANVPAVATMAKLTRKGLIEPSDAVRQQVYTRRSKTRNDENLARGLGKTFLEVKEYIDSISTEPATDHDPICLCSSIGSSQDFYAYFFTAGLLKAFADCPMLVMDHTNDLTWVGCATLLVGTHDEDGRFKLLCIGFSAKQDAISVYAALDGIKGWCEKLHINHHPWILKGLEADLNWVDDQQANNVRLYCHKHMADNVAKACVKHIRGQGKDSQEWVESERESFRLAARSVQATPNEAHFRAACILLARSWRVAHQGLVDYWLDNWVRRHCFWAQGCPNN</sequence>
<name>A0A7J6TFA9_PEROL</name>
<gene>
    <name evidence="1" type="ORF">FOZ62_000890</name>
</gene>
<comment type="caution">
    <text evidence="1">The sequence shown here is derived from an EMBL/GenBank/DDBJ whole genome shotgun (WGS) entry which is preliminary data.</text>
</comment>
<proteinExistence type="predicted"/>
<organism evidence="1 2">
    <name type="scientific">Perkinsus olseni</name>
    <name type="common">Perkinsus atlanticus</name>
    <dbReference type="NCBI Taxonomy" id="32597"/>
    <lineage>
        <taxon>Eukaryota</taxon>
        <taxon>Sar</taxon>
        <taxon>Alveolata</taxon>
        <taxon>Perkinsozoa</taxon>
        <taxon>Perkinsea</taxon>
        <taxon>Perkinsida</taxon>
        <taxon>Perkinsidae</taxon>
        <taxon>Perkinsus</taxon>
    </lineage>
</organism>
<protein>
    <recommendedName>
        <fullName evidence="3">MULE transposase domain-containing protein</fullName>
    </recommendedName>
</protein>
<dbReference type="Proteomes" id="UP000574390">
    <property type="component" value="Unassembled WGS sequence"/>
</dbReference>
<accession>A0A7J6TFA9</accession>